<keyword evidence="2" id="KW-0812">Transmembrane</keyword>
<organism evidence="3 4">
    <name type="scientific">Amycolatopsis heterodermiae</name>
    <dbReference type="NCBI Taxonomy" id="3110235"/>
    <lineage>
        <taxon>Bacteria</taxon>
        <taxon>Bacillati</taxon>
        <taxon>Actinomycetota</taxon>
        <taxon>Actinomycetes</taxon>
        <taxon>Pseudonocardiales</taxon>
        <taxon>Pseudonocardiaceae</taxon>
        <taxon>Amycolatopsis</taxon>
    </lineage>
</organism>
<feature type="region of interest" description="Disordered" evidence="1">
    <location>
        <begin position="91"/>
        <end position="111"/>
    </location>
</feature>
<name>A0ABU5RP99_9PSEU</name>
<gene>
    <name evidence="3" type="ORF">VA596_49670</name>
</gene>
<feature type="compositionally biased region" description="Polar residues" evidence="1">
    <location>
        <begin position="58"/>
        <end position="75"/>
    </location>
</feature>
<feature type="region of interest" description="Disordered" evidence="1">
    <location>
        <begin position="55"/>
        <end position="75"/>
    </location>
</feature>
<evidence type="ECO:0000313" key="4">
    <source>
        <dbReference type="Proteomes" id="UP001304298"/>
    </source>
</evidence>
<evidence type="ECO:0000256" key="2">
    <source>
        <dbReference type="SAM" id="Phobius"/>
    </source>
</evidence>
<evidence type="ECO:0000313" key="3">
    <source>
        <dbReference type="EMBL" id="MEA5367679.1"/>
    </source>
</evidence>
<keyword evidence="2" id="KW-1133">Transmembrane helix</keyword>
<accession>A0ABU5RP99</accession>
<keyword evidence="2" id="KW-0472">Membrane</keyword>
<keyword evidence="4" id="KW-1185">Reference proteome</keyword>
<proteinExistence type="predicted"/>
<sequence length="223" mass="23861">MTQNHPGATTTGDDRRERAKRRWSALERFLALLVALLGVGTAYLTFLTATANHDKNEAQTSASDSSTELTSAQQENARLKATVADLQKQLGERQAPATTGTVSPGSGGAVRHAGTLTLARDQQADLDAPATDPQWTSPGPPDLAYPDQLMPTAAALMLDLRGVTATYETCRSTTGYARASIKRGDLVAGQNLCVETSDKRFTAMKVTRVEESAVTMEVTTYEN</sequence>
<dbReference type="EMBL" id="JAYFSI010000026">
    <property type="protein sequence ID" value="MEA5367679.1"/>
    <property type="molecule type" value="Genomic_DNA"/>
</dbReference>
<comment type="caution">
    <text evidence="3">The sequence shown here is derived from an EMBL/GenBank/DDBJ whole genome shotgun (WGS) entry which is preliminary data.</text>
</comment>
<feature type="transmembrane region" description="Helical" evidence="2">
    <location>
        <begin position="25"/>
        <end position="46"/>
    </location>
</feature>
<dbReference type="Proteomes" id="UP001304298">
    <property type="component" value="Unassembled WGS sequence"/>
</dbReference>
<protein>
    <submittedName>
        <fullName evidence="3">Uncharacterized protein</fullName>
    </submittedName>
</protein>
<evidence type="ECO:0000256" key="1">
    <source>
        <dbReference type="SAM" id="MobiDB-lite"/>
    </source>
</evidence>
<dbReference type="RefSeq" id="WP_323337812.1">
    <property type="nucleotide sequence ID" value="NZ_JAYFSI010000026.1"/>
</dbReference>
<reference evidence="3 4" key="1">
    <citation type="submission" date="2023-12" db="EMBL/GenBank/DDBJ databases">
        <title>Amycolatopsis sp. V23-08.</title>
        <authorList>
            <person name="Somphong A."/>
        </authorList>
    </citation>
    <scope>NUCLEOTIDE SEQUENCE [LARGE SCALE GENOMIC DNA]</scope>
    <source>
        <strain evidence="3 4">V23-08</strain>
    </source>
</reference>